<keyword evidence="3 5" id="KW-0238">DNA-binding</keyword>
<keyword evidence="2" id="KW-0805">Transcription regulation</keyword>
<dbReference type="InterPro" id="IPR023772">
    <property type="entry name" value="DNA-bd_HTH_TetR-type_CS"/>
</dbReference>
<dbReference type="InterPro" id="IPR001647">
    <property type="entry name" value="HTH_TetR"/>
</dbReference>
<dbReference type="SUPFAM" id="SSF48498">
    <property type="entry name" value="Tetracyclin repressor-like, C-terminal domain"/>
    <property type="match status" value="1"/>
</dbReference>
<protein>
    <submittedName>
        <fullName evidence="7">AcrR family transcriptional regulator</fullName>
    </submittedName>
</protein>
<keyword evidence="8" id="KW-1185">Reference proteome</keyword>
<dbReference type="InterPro" id="IPR009057">
    <property type="entry name" value="Homeodomain-like_sf"/>
</dbReference>
<keyword evidence="1" id="KW-0678">Repressor</keyword>
<dbReference type="Gene3D" id="1.10.10.60">
    <property type="entry name" value="Homeodomain-like"/>
    <property type="match status" value="1"/>
</dbReference>
<evidence type="ECO:0000313" key="8">
    <source>
        <dbReference type="Proteomes" id="UP001226867"/>
    </source>
</evidence>
<feature type="DNA-binding region" description="H-T-H motif" evidence="5">
    <location>
        <begin position="39"/>
        <end position="58"/>
    </location>
</feature>
<dbReference type="InterPro" id="IPR011075">
    <property type="entry name" value="TetR_C"/>
</dbReference>
<dbReference type="InterPro" id="IPR036271">
    <property type="entry name" value="Tet_transcr_reg_TetR-rel_C_sf"/>
</dbReference>
<dbReference type="InterPro" id="IPR050109">
    <property type="entry name" value="HTH-type_TetR-like_transc_reg"/>
</dbReference>
<dbReference type="SUPFAM" id="SSF46689">
    <property type="entry name" value="Homeodomain-like"/>
    <property type="match status" value="1"/>
</dbReference>
<dbReference type="RefSeq" id="WP_307690205.1">
    <property type="nucleotide sequence ID" value="NZ_JAUSRO010000007.1"/>
</dbReference>
<dbReference type="Gene3D" id="1.10.357.10">
    <property type="entry name" value="Tetracycline Repressor, domain 2"/>
    <property type="match status" value="1"/>
</dbReference>
<evidence type="ECO:0000313" key="7">
    <source>
        <dbReference type="EMBL" id="MDP9900403.1"/>
    </source>
</evidence>
<feature type="domain" description="HTH tetR-type" evidence="6">
    <location>
        <begin position="16"/>
        <end position="76"/>
    </location>
</feature>
<dbReference type="PANTHER" id="PTHR30055:SF148">
    <property type="entry name" value="TETR-FAMILY TRANSCRIPTIONAL REGULATOR"/>
    <property type="match status" value="1"/>
</dbReference>
<evidence type="ECO:0000256" key="5">
    <source>
        <dbReference type="PROSITE-ProRule" id="PRU00335"/>
    </source>
</evidence>
<evidence type="ECO:0000259" key="6">
    <source>
        <dbReference type="PROSITE" id="PS50977"/>
    </source>
</evidence>
<evidence type="ECO:0000256" key="4">
    <source>
        <dbReference type="ARBA" id="ARBA00023163"/>
    </source>
</evidence>
<dbReference type="PANTHER" id="PTHR30055">
    <property type="entry name" value="HTH-TYPE TRANSCRIPTIONAL REGULATOR RUTR"/>
    <property type="match status" value="1"/>
</dbReference>
<proteinExistence type="predicted"/>
<gene>
    <name evidence="7" type="ORF">J2W36_002666</name>
</gene>
<dbReference type="PROSITE" id="PS50977">
    <property type="entry name" value="HTH_TETR_2"/>
    <property type="match status" value="1"/>
</dbReference>
<keyword evidence="4" id="KW-0804">Transcription</keyword>
<dbReference type="PRINTS" id="PR00455">
    <property type="entry name" value="HTHTETR"/>
</dbReference>
<dbReference type="Pfam" id="PF16859">
    <property type="entry name" value="TetR_C_11"/>
    <property type="match status" value="1"/>
</dbReference>
<dbReference type="Pfam" id="PF00440">
    <property type="entry name" value="TetR_N"/>
    <property type="match status" value="1"/>
</dbReference>
<name>A0ABT9S7R7_9BURK</name>
<dbReference type="Proteomes" id="UP001226867">
    <property type="component" value="Unassembled WGS sequence"/>
</dbReference>
<evidence type="ECO:0000256" key="1">
    <source>
        <dbReference type="ARBA" id="ARBA00022491"/>
    </source>
</evidence>
<reference evidence="7 8" key="1">
    <citation type="submission" date="2023-07" db="EMBL/GenBank/DDBJ databases">
        <title>Sorghum-associated microbial communities from plants grown in Nebraska, USA.</title>
        <authorList>
            <person name="Schachtman D."/>
        </authorList>
    </citation>
    <scope>NUCLEOTIDE SEQUENCE [LARGE SCALE GENOMIC DNA]</scope>
    <source>
        <strain evidence="7 8">DS1607</strain>
    </source>
</reference>
<dbReference type="EMBL" id="JAUSRO010000007">
    <property type="protein sequence ID" value="MDP9900403.1"/>
    <property type="molecule type" value="Genomic_DNA"/>
</dbReference>
<accession>A0ABT9S7R7</accession>
<sequence length="203" mass="22318">MNAPPVTPSPGRPRDATLDANILRAAMELLGDSGLNAVTMDAVAHRAGAGKASLYRRWRSKDELLADALALYSPVDVEIDTGSLREDLVKVYEVYYGIGNHLMQAAIQEMLGNVRMHHAWTEKVAPQRLAVRRATLVTMFERAAARGEIRMPADLHLILDVVPALVLYRFNMRSQKVTRASIAKVIDTLVLPLVAAPDTGERP</sequence>
<evidence type="ECO:0000256" key="2">
    <source>
        <dbReference type="ARBA" id="ARBA00023015"/>
    </source>
</evidence>
<comment type="caution">
    <text evidence="7">The sequence shown here is derived from an EMBL/GenBank/DDBJ whole genome shotgun (WGS) entry which is preliminary data.</text>
</comment>
<dbReference type="PROSITE" id="PS01081">
    <property type="entry name" value="HTH_TETR_1"/>
    <property type="match status" value="1"/>
</dbReference>
<organism evidence="7 8">
    <name type="scientific">Variovorax ginsengisoli</name>
    <dbReference type="NCBI Taxonomy" id="363844"/>
    <lineage>
        <taxon>Bacteria</taxon>
        <taxon>Pseudomonadati</taxon>
        <taxon>Pseudomonadota</taxon>
        <taxon>Betaproteobacteria</taxon>
        <taxon>Burkholderiales</taxon>
        <taxon>Comamonadaceae</taxon>
        <taxon>Variovorax</taxon>
    </lineage>
</organism>
<evidence type="ECO:0000256" key="3">
    <source>
        <dbReference type="ARBA" id="ARBA00023125"/>
    </source>
</evidence>